<feature type="region of interest" description="Disordered" evidence="1">
    <location>
        <begin position="374"/>
        <end position="402"/>
    </location>
</feature>
<protein>
    <submittedName>
        <fullName evidence="2">Uncharacterized protein</fullName>
    </submittedName>
</protein>
<proteinExistence type="predicted"/>
<dbReference type="AlphaFoldDB" id="A0A4V5ZYF7"/>
<organism evidence="2 3">
    <name type="scientific">Steinernema carpocapsae</name>
    <name type="common">Entomopathogenic nematode</name>
    <dbReference type="NCBI Taxonomy" id="34508"/>
    <lineage>
        <taxon>Eukaryota</taxon>
        <taxon>Metazoa</taxon>
        <taxon>Ecdysozoa</taxon>
        <taxon>Nematoda</taxon>
        <taxon>Chromadorea</taxon>
        <taxon>Rhabditida</taxon>
        <taxon>Tylenchina</taxon>
        <taxon>Panagrolaimomorpha</taxon>
        <taxon>Strongyloidoidea</taxon>
        <taxon>Steinernematidae</taxon>
        <taxon>Steinernema</taxon>
    </lineage>
</organism>
<reference evidence="2 3" key="2">
    <citation type="journal article" date="2019" name="G3 (Bethesda)">
        <title>Hybrid Assembly of the Genome of the Entomopathogenic Nematode Steinernema carpocapsae Identifies the X-Chromosome.</title>
        <authorList>
            <person name="Serra L."/>
            <person name="Macchietto M."/>
            <person name="Macias-Munoz A."/>
            <person name="McGill C.J."/>
            <person name="Rodriguez I.M."/>
            <person name="Rodriguez B."/>
            <person name="Murad R."/>
            <person name="Mortazavi A."/>
        </authorList>
    </citation>
    <scope>NUCLEOTIDE SEQUENCE [LARGE SCALE GENOMIC DNA]</scope>
    <source>
        <strain evidence="2 3">ALL</strain>
    </source>
</reference>
<keyword evidence="3" id="KW-1185">Reference proteome</keyword>
<dbReference type="EMBL" id="AZBU02000010">
    <property type="protein sequence ID" value="TKR63375.1"/>
    <property type="molecule type" value="Genomic_DNA"/>
</dbReference>
<dbReference type="Proteomes" id="UP000298663">
    <property type="component" value="Unassembled WGS sequence"/>
</dbReference>
<accession>A0A4V5ZYF7</accession>
<reference evidence="2 3" key="1">
    <citation type="journal article" date="2015" name="Genome Biol.">
        <title>Comparative genomics of Steinernema reveals deeply conserved gene regulatory networks.</title>
        <authorList>
            <person name="Dillman A.R."/>
            <person name="Macchietto M."/>
            <person name="Porter C.F."/>
            <person name="Rogers A."/>
            <person name="Williams B."/>
            <person name="Antoshechkin I."/>
            <person name="Lee M.M."/>
            <person name="Goodwin Z."/>
            <person name="Lu X."/>
            <person name="Lewis E.E."/>
            <person name="Goodrich-Blair H."/>
            <person name="Stock S.P."/>
            <person name="Adams B.J."/>
            <person name="Sternberg P.W."/>
            <person name="Mortazavi A."/>
        </authorList>
    </citation>
    <scope>NUCLEOTIDE SEQUENCE [LARGE SCALE GENOMIC DNA]</scope>
    <source>
        <strain evidence="2 3">ALL</strain>
    </source>
</reference>
<gene>
    <name evidence="2" type="ORF">L596_027215</name>
</gene>
<evidence type="ECO:0000256" key="1">
    <source>
        <dbReference type="SAM" id="MobiDB-lite"/>
    </source>
</evidence>
<name>A0A4V5ZYF7_STECR</name>
<evidence type="ECO:0000313" key="3">
    <source>
        <dbReference type="Proteomes" id="UP000298663"/>
    </source>
</evidence>
<comment type="caution">
    <text evidence="2">The sequence shown here is derived from an EMBL/GenBank/DDBJ whole genome shotgun (WGS) entry which is preliminary data.</text>
</comment>
<evidence type="ECO:0000313" key="2">
    <source>
        <dbReference type="EMBL" id="TKR63375.1"/>
    </source>
</evidence>
<sequence>MSGPTLPCAPYVVLQEARHLAAELPKCPSDAFPSLQAQIADRRRILSFLPVNIVHEILNHDEDVKEPLLELKGTFGVVAKTNLTDVFTYLPLEIIHDIVTQRSIIKDNLKKLKGPFGEFAQRITEITVTMNGAFESSNASDYFQLTDLHQLNRIKIEHISLHFHSYNTALRNTRWDTSPTLRLALQSQYDSIYISNYGAPTQMVEQIFEDLPDFVPAKTIRVFLNFSLCPPLMGYLKRALAQSSKEGLELSYYSYCSQGHEYSNLVKAMIAAFQQGRLIKGKISNDLNLEQVKQIFECEEFVANFEEAKFTTYTSLEDSVFANYMKELGATVTNSSEHGLYKITKQHYTLNICALTKYGIVKCFQTVLTKNRKTKQNNSMKPVSKKRGVTDTSKAPAKRAHR</sequence>